<dbReference type="SUPFAM" id="SSF56645">
    <property type="entry name" value="Acyl-CoA dehydrogenase NM domain-like"/>
    <property type="match status" value="1"/>
</dbReference>
<dbReference type="GO" id="GO:0003995">
    <property type="term" value="F:acyl-CoA dehydrogenase activity"/>
    <property type="evidence" value="ECO:0007669"/>
    <property type="project" value="TreeGrafter"/>
</dbReference>
<dbReference type="Proteomes" id="UP000468735">
    <property type="component" value="Unassembled WGS sequence"/>
</dbReference>
<accession>A0A6H9YC48</accession>
<dbReference type="EMBL" id="WBMT01000025">
    <property type="protein sequence ID" value="KAB2341581.1"/>
    <property type="molecule type" value="Genomic_DNA"/>
</dbReference>
<dbReference type="InterPro" id="IPR013786">
    <property type="entry name" value="AcylCoA_DH/ox_N"/>
</dbReference>
<feature type="domain" description="Acyl-CoA dehydrogenase/oxidase N-terminal" evidence="7">
    <location>
        <begin position="6"/>
        <end position="118"/>
    </location>
</feature>
<dbReference type="PANTHER" id="PTHR43884">
    <property type="entry name" value="ACYL-COA DEHYDROGENASE"/>
    <property type="match status" value="1"/>
</dbReference>
<dbReference type="InterPro" id="IPR046373">
    <property type="entry name" value="Acyl-CoA_Oxase/DH_mid-dom_sf"/>
</dbReference>
<evidence type="ECO:0000256" key="2">
    <source>
        <dbReference type="ARBA" id="ARBA00009347"/>
    </source>
</evidence>
<proteinExistence type="inferred from homology"/>
<evidence type="ECO:0000256" key="5">
    <source>
        <dbReference type="ARBA" id="ARBA00023002"/>
    </source>
</evidence>
<dbReference type="Gene3D" id="1.20.140.10">
    <property type="entry name" value="Butyryl-CoA Dehydrogenase, subunit A, domain 3"/>
    <property type="match status" value="1"/>
</dbReference>
<name>A0A6H9YC48_9ACTN</name>
<dbReference type="Gene3D" id="2.40.110.10">
    <property type="entry name" value="Butyryl-CoA Dehydrogenase, subunit A, domain 2"/>
    <property type="match status" value="1"/>
</dbReference>
<protein>
    <submittedName>
        <fullName evidence="8">Acyl-CoA dehydrogenase</fullName>
    </submittedName>
</protein>
<evidence type="ECO:0000256" key="1">
    <source>
        <dbReference type="ARBA" id="ARBA00001974"/>
    </source>
</evidence>
<gene>
    <name evidence="8" type="ORF">F8566_41325</name>
</gene>
<dbReference type="AlphaFoldDB" id="A0A6H9YC48"/>
<comment type="cofactor">
    <cofactor evidence="1">
        <name>FAD</name>
        <dbReference type="ChEBI" id="CHEBI:57692"/>
    </cofactor>
</comment>
<dbReference type="Pfam" id="PF00441">
    <property type="entry name" value="Acyl-CoA_dh_1"/>
    <property type="match status" value="1"/>
</dbReference>
<dbReference type="SUPFAM" id="SSF47203">
    <property type="entry name" value="Acyl-CoA dehydrogenase C-terminal domain-like"/>
    <property type="match status" value="1"/>
</dbReference>
<dbReference type="RefSeq" id="WP_151568356.1">
    <property type="nucleotide sequence ID" value="NZ_WBMT01000025.1"/>
</dbReference>
<comment type="similarity">
    <text evidence="2">Belongs to the acyl-CoA dehydrogenase family.</text>
</comment>
<dbReference type="InterPro" id="IPR009100">
    <property type="entry name" value="AcylCoA_DH/oxidase_NM_dom_sf"/>
</dbReference>
<keyword evidence="5" id="KW-0560">Oxidoreductase</keyword>
<evidence type="ECO:0000259" key="6">
    <source>
        <dbReference type="Pfam" id="PF00441"/>
    </source>
</evidence>
<evidence type="ECO:0000259" key="7">
    <source>
        <dbReference type="Pfam" id="PF02771"/>
    </source>
</evidence>
<dbReference type="Gene3D" id="1.10.540.10">
    <property type="entry name" value="Acyl-CoA dehydrogenase/oxidase, N-terminal domain"/>
    <property type="match status" value="1"/>
</dbReference>
<evidence type="ECO:0000313" key="8">
    <source>
        <dbReference type="EMBL" id="KAB2341581.1"/>
    </source>
</evidence>
<evidence type="ECO:0000313" key="9">
    <source>
        <dbReference type="Proteomes" id="UP000468735"/>
    </source>
</evidence>
<dbReference type="InterPro" id="IPR009075">
    <property type="entry name" value="AcylCo_DH/oxidase_C"/>
</dbReference>
<dbReference type="OrthoDB" id="4607453at2"/>
<evidence type="ECO:0000256" key="3">
    <source>
        <dbReference type="ARBA" id="ARBA00022630"/>
    </source>
</evidence>
<dbReference type="CDD" id="cd00567">
    <property type="entry name" value="ACAD"/>
    <property type="match status" value="1"/>
</dbReference>
<dbReference type="InterPro" id="IPR036250">
    <property type="entry name" value="AcylCo_DH-like_C"/>
</dbReference>
<sequence>MFFAPSDEQSELAVTVRNLLERRADSAAVRRAAASPTGYDPALWRTLCEQIGAAALAVPEEYGGAGFTLMETHIVLECLGYALAPSPMLGSAVLAAQALLRSGNAEVCARLLPDLAAGSTTTALAWATADGRWPTDRSDVRAYEEPDGRAALTGTVHLVLDGATADTLVVVAERSDGLCLYEVDPSAEGVLRARTPGLDPTLRFARVDLRSARASLIMADASELLASLHDVAAVAVTALQLGTARRALDMTVRYAGERVQFGRPIGSFQTLKHRMADMHVAVETSRTLSWAAAWSAATGSPDLSSRASTAKAWCSDALSDVASETIQLHGGIAITWEHDAHLVFKRAHATAQLFGQPHEHRRRYFTELAGTPA</sequence>
<keyword evidence="9" id="KW-1185">Reference proteome</keyword>
<evidence type="ECO:0000256" key="4">
    <source>
        <dbReference type="ARBA" id="ARBA00022827"/>
    </source>
</evidence>
<keyword evidence="4" id="KW-0274">FAD</keyword>
<dbReference type="GO" id="GO:0050660">
    <property type="term" value="F:flavin adenine dinucleotide binding"/>
    <property type="evidence" value="ECO:0007669"/>
    <property type="project" value="InterPro"/>
</dbReference>
<reference evidence="8 9" key="1">
    <citation type="submission" date="2019-09" db="EMBL/GenBank/DDBJ databases">
        <title>Actinomadura physcomitrii sp. nov., a novel actinomycete isolated from moss [Physcomitrium sphaericum (Ludw) Fuernr].</title>
        <authorList>
            <person name="Zhuang X."/>
            <person name="Liu C."/>
        </authorList>
    </citation>
    <scope>NUCLEOTIDE SEQUENCE [LARGE SCALE GENOMIC DNA]</scope>
    <source>
        <strain evidence="8 9">HMC1</strain>
    </source>
</reference>
<organism evidence="8 9">
    <name type="scientific">Actinomadura rudentiformis</name>
    <dbReference type="NCBI Taxonomy" id="359158"/>
    <lineage>
        <taxon>Bacteria</taxon>
        <taxon>Bacillati</taxon>
        <taxon>Actinomycetota</taxon>
        <taxon>Actinomycetes</taxon>
        <taxon>Streptosporangiales</taxon>
        <taxon>Thermomonosporaceae</taxon>
        <taxon>Actinomadura</taxon>
    </lineage>
</organism>
<dbReference type="Pfam" id="PF02771">
    <property type="entry name" value="Acyl-CoA_dh_N"/>
    <property type="match status" value="1"/>
</dbReference>
<feature type="domain" description="Acyl-CoA dehydrogenase/oxidase C-terminal" evidence="6">
    <location>
        <begin position="233"/>
        <end position="355"/>
    </location>
</feature>
<dbReference type="PANTHER" id="PTHR43884:SF20">
    <property type="entry name" value="ACYL-COA DEHYDROGENASE FADE28"/>
    <property type="match status" value="1"/>
</dbReference>
<keyword evidence="3" id="KW-0285">Flavoprotein</keyword>
<comment type="caution">
    <text evidence="8">The sequence shown here is derived from an EMBL/GenBank/DDBJ whole genome shotgun (WGS) entry which is preliminary data.</text>
</comment>
<dbReference type="InterPro" id="IPR037069">
    <property type="entry name" value="AcylCoA_DH/ox_N_sf"/>
</dbReference>